<name>A0AAD8A9G8_DIPPU</name>
<accession>A0AAD8A9G8</accession>
<comment type="caution">
    <text evidence="1">The sequence shown here is derived from an EMBL/GenBank/DDBJ whole genome shotgun (WGS) entry which is preliminary data.</text>
</comment>
<gene>
    <name evidence="1" type="ORF">L9F63_013782</name>
</gene>
<reference evidence="1" key="1">
    <citation type="journal article" date="2023" name="IScience">
        <title>Live-bearing cockroach genome reveals convergent evolutionary mechanisms linked to viviparity in insects and beyond.</title>
        <authorList>
            <person name="Fouks B."/>
            <person name="Harrison M.C."/>
            <person name="Mikhailova A.A."/>
            <person name="Marchal E."/>
            <person name="English S."/>
            <person name="Carruthers M."/>
            <person name="Jennings E.C."/>
            <person name="Chiamaka E.L."/>
            <person name="Frigard R.A."/>
            <person name="Pippel M."/>
            <person name="Attardo G.M."/>
            <person name="Benoit J.B."/>
            <person name="Bornberg-Bauer E."/>
            <person name="Tobe S.S."/>
        </authorList>
    </citation>
    <scope>NUCLEOTIDE SEQUENCE</scope>
    <source>
        <strain evidence="1">Stay&amp;Tobe</strain>
    </source>
</reference>
<organism evidence="1 2">
    <name type="scientific">Diploptera punctata</name>
    <name type="common">Pacific beetle cockroach</name>
    <dbReference type="NCBI Taxonomy" id="6984"/>
    <lineage>
        <taxon>Eukaryota</taxon>
        <taxon>Metazoa</taxon>
        <taxon>Ecdysozoa</taxon>
        <taxon>Arthropoda</taxon>
        <taxon>Hexapoda</taxon>
        <taxon>Insecta</taxon>
        <taxon>Pterygota</taxon>
        <taxon>Neoptera</taxon>
        <taxon>Polyneoptera</taxon>
        <taxon>Dictyoptera</taxon>
        <taxon>Blattodea</taxon>
        <taxon>Blaberoidea</taxon>
        <taxon>Blaberidae</taxon>
        <taxon>Diplopterinae</taxon>
        <taxon>Diploptera</taxon>
    </lineage>
</organism>
<feature type="non-terminal residue" evidence="1">
    <location>
        <position position="1"/>
    </location>
</feature>
<dbReference type="AlphaFoldDB" id="A0AAD8A9G8"/>
<proteinExistence type="predicted"/>
<evidence type="ECO:0000313" key="1">
    <source>
        <dbReference type="EMBL" id="KAJ9594922.1"/>
    </source>
</evidence>
<protein>
    <submittedName>
        <fullName evidence="1">Uncharacterized protein</fullName>
    </submittedName>
</protein>
<dbReference type="Proteomes" id="UP001233999">
    <property type="component" value="Unassembled WGS sequence"/>
</dbReference>
<sequence length="53" mass="5982">LTCSECTRNDMALVRKIIYKTKHVKRADRLNFAGEGESSNLVLVEIDSHSGKF</sequence>
<evidence type="ECO:0000313" key="2">
    <source>
        <dbReference type="Proteomes" id="UP001233999"/>
    </source>
</evidence>
<keyword evidence="2" id="KW-1185">Reference proteome</keyword>
<reference evidence="1" key="2">
    <citation type="submission" date="2023-05" db="EMBL/GenBank/DDBJ databases">
        <authorList>
            <person name="Fouks B."/>
        </authorList>
    </citation>
    <scope>NUCLEOTIDE SEQUENCE</scope>
    <source>
        <strain evidence="1">Stay&amp;Tobe</strain>
        <tissue evidence="1">Testes</tissue>
    </source>
</reference>
<dbReference type="EMBL" id="JASPKZ010002704">
    <property type="protein sequence ID" value="KAJ9594922.1"/>
    <property type="molecule type" value="Genomic_DNA"/>
</dbReference>
<feature type="non-terminal residue" evidence="1">
    <location>
        <position position="53"/>
    </location>
</feature>